<feature type="domain" description="Endonuclease GajA/Old nuclease/RecF-like AAA" evidence="1">
    <location>
        <begin position="1"/>
        <end position="41"/>
    </location>
</feature>
<evidence type="ECO:0000313" key="2">
    <source>
        <dbReference type="EMBL" id="PIP42204.1"/>
    </source>
</evidence>
<gene>
    <name evidence="2" type="ORF">COX18_01015</name>
</gene>
<sequence length="42" mass="4486">MITKIDLKGFKLHSSTSITASPVTIFICPNNSGKSSLVQAIH</sequence>
<dbReference type="InterPro" id="IPR027417">
    <property type="entry name" value="P-loop_NTPase"/>
</dbReference>
<comment type="caution">
    <text evidence="2">The sequence shown here is derived from an EMBL/GenBank/DDBJ whole genome shotgun (WGS) entry which is preliminary data.</text>
</comment>
<evidence type="ECO:0000313" key="3">
    <source>
        <dbReference type="Proteomes" id="UP000231067"/>
    </source>
</evidence>
<dbReference type="InterPro" id="IPR041685">
    <property type="entry name" value="AAA_GajA/Old/RecF-like"/>
</dbReference>
<evidence type="ECO:0000259" key="1">
    <source>
        <dbReference type="Pfam" id="PF13175"/>
    </source>
</evidence>
<name>A0A2H0A9U6_9BACT</name>
<dbReference type="Gene3D" id="3.40.50.300">
    <property type="entry name" value="P-loop containing nucleotide triphosphate hydrolases"/>
    <property type="match status" value="1"/>
</dbReference>
<organism evidence="2 3">
    <name type="scientific">Candidatus Desantisbacteria bacterium CG23_combo_of_CG06-09_8_20_14_all_40_23</name>
    <dbReference type="NCBI Taxonomy" id="1974550"/>
    <lineage>
        <taxon>Bacteria</taxon>
        <taxon>Candidatus Desantisiibacteriota</taxon>
    </lineage>
</organism>
<dbReference type="EMBL" id="PCSH01000019">
    <property type="protein sequence ID" value="PIP42204.1"/>
    <property type="molecule type" value="Genomic_DNA"/>
</dbReference>
<reference evidence="2 3" key="1">
    <citation type="submission" date="2017-09" db="EMBL/GenBank/DDBJ databases">
        <title>Depth-based differentiation of microbial function through sediment-hosted aquifers and enrichment of novel symbionts in the deep terrestrial subsurface.</title>
        <authorList>
            <person name="Probst A.J."/>
            <person name="Ladd B."/>
            <person name="Jarett J.K."/>
            <person name="Geller-Mcgrath D.E."/>
            <person name="Sieber C.M."/>
            <person name="Emerson J.B."/>
            <person name="Anantharaman K."/>
            <person name="Thomas B.C."/>
            <person name="Malmstrom R."/>
            <person name="Stieglmeier M."/>
            <person name="Klingl A."/>
            <person name="Woyke T."/>
            <person name="Ryan C.M."/>
            <person name="Banfield J.F."/>
        </authorList>
    </citation>
    <scope>NUCLEOTIDE SEQUENCE [LARGE SCALE GENOMIC DNA]</scope>
    <source>
        <strain evidence="2">CG23_combo_of_CG06-09_8_20_14_all_40_23</strain>
    </source>
</reference>
<dbReference type="AlphaFoldDB" id="A0A2H0A9U6"/>
<proteinExistence type="predicted"/>
<dbReference type="Proteomes" id="UP000231067">
    <property type="component" value="Unassembled WGS sequence"/>
</dbReference>
<protein>
    <recommendedName>
        <fullName evidence="1">Endonuclease GajA/Old nuclease/RecF-like AAA domain-containing protein</fullName>
    </recommendedName>
</protein>
<accession>A0A2H0A9U6</accession>
<dbReference type="SUPFAM" id="SSF52540">
    <property type="entry name" value="P-loop containing nucleoside triphosphate hydrolases"/>
    <property type="match status" value="1"/>
</dbReference>
<dbReference type="Pfam" id="PF13175">
    <property type="entry name" value="AAA_15"/>
    <property type="match status" value="1"/>
</dbReference>